<reference evidence="1" key="1">
    <citation type="journal article" date="2021" name="Proc. Natl. Acad. Sci. U.S.A.">
        <title>A Catalog of Tens of Thousands of Viruses from Human Metagenomes Reveals Hidden Associations with Chronic Diseases.</title>
        <authorList>
            <person name="Tisza M.J."/>
            <person name="Buck C.B."/>
        </authorList>
    </citation>
    <scope>NUCLEOTIDE SEQUENCE</scope>
    <source>
        <strain evidence="1">CtdvJ3</strain>
    </source>
</reference>
<name>A0A8S5SBR0_9CAUD</name>
<organism evidence="1">
    <name type="scientific">Siphoviridae sp. ctdvJ3</name>
    <dbReference type="NCBI Taxonomy" id="2827903"/>
    <lineage>
        <taxon>Viruses</taxon>
        <taxon>Duplodnaviria</taxon>
        <taxon>Heunggongvirae</taxon>
        <taxon>Uroviricota</taxon>
        <taxon>Caudoviricetes</taxon>
    </lineage>
</organism>
<sequence>MYAAILKWQEISASLPHHLVKINSVQASVSS</sequence>
<protein>
    <submittedName>
        <fullName evidence="1">Uncharacterized protein</fullName>
    </submittedName>
</protein>
<dbReference type="EMBL" id="BK032569">
    <property type="protein sequence ID" value="DAF48508.1"/>
    <property type="molecule type" value="Genomic_DNA"/>
</dbReference>
<accession>A0A8S5SBR0</accession>
<proteinExistence type="predicted"/>
<evidence type="ECO:0000313" key="1">
    <source>
        <dbReference type="EMBL" id="DAF48508.1"/>
    </source>
</evidence>